<feature type="compositionally biased region" description="Low complexity" evidence="1">
    <location>
        <begin position="22"/>
        <end position="31"/>
    </location>
</feature>
<proteinExistence type="predicted"/>
<name>A0A6J4UI71_9BACT</name>
<dbReference type="AlphaFoldDB" id="A0A6J4UI71"/>
<evidence type="ECO:0000256" key="1">
    <source>
        <dbReference type="SAM" id="MobiDB-lite"/>
    </source>
</evidence>
<gene>
    <name evidence="2" type="ORF">AVDCRST_MAG19-608</name>
</gene>
<sequence length="151" mass="15799">CRLPAAERGPGCLPTTSPPPTTGTSPPAGVGNRPTTSALGWRRTGRPSRCPSRATGPLRSAPSAAAPTASIGTRATGQSWATWWVVLVATTGSRSTRRCPPIPPRGSRRPGTGRRRAMATGYPNLDAARTRPAAVSRGTPSRPMLEITRRP</sequence>
<feature type="non-terminal residue" evidence="2">
    <location>
        <position position="151"/>
    </location>
</feature>
<feature type="non-terminal residue" evidence="2">
    <location>
        <position position="1"/>
    </location>
</feature>
<organism evidence="2">
    <name type="scientific">uncultured Thermomicrobiales bacterium</name>
    <dbReference type="NCBI Taxonomy" id="1645740"/>
    <lineage>
        <taxon>Bacteria</taxon>
        <taxon>Pseudomonadati</taxon>
        <taxon>Thermomicrobiota</taxon>
        <taxon>Thermomicrobia</taxon>
        <taxon>Thermomicrobiales</taxon>
        <taxon>environmental samples</taxon>
    </lineage>
</organism>
<feature type="compositionally biased region" description="Low complexity" evidence="1">
    <location>
        <begin position="60"/>
        <end position="70"/>
    </location>
</feature>
<feature type="region of interest" description="Disordered" evidence="1">
    <location>
        <begin position="92"/>
        <end position="151"/>
    </location>
</feature>
<evidence type="ECO:0000313" key="2">
    <source>
        <dbReference type="EMBL" id="CAA9548789.1"/>
    </source>
</evidence>
<feature type="region of interest" description="Disordered" evidence="1">
    <location>
        <begin position="1"/>
        <end position="75"/>
    </location>
</feature>
<feature type="compositionally biased region" description="Basic residues" evidence="1">
    <location>
        <begin position="106"/>
        <end position="117"/>
    </location>
</feature>
<dbReference type="EMBL" id="CADCWL010000028">
    <property type="protein sequence ID" value="CAA9548789.1"/>
    <property type="molecule type" value="Genomic_DNA"/>
</dbReference>
<reference evidence="2" key="1">
    <citation type="submission" date="2020-02" db="EMBL/GenBank/DDBJ databases">
        <authorList>
            <person name="Meier V. D."/>
        </authorList>
    </citation>
    <scope>NUCLEOTIDE SEQUENCE</scope>
    <source>
        <strain evidence="2">AVDCRST_MAG19</strain>
    </source>
</reference>
<protein>
    <submittedName>
        <fullName evidence="2">Uncharacterized protein</fullName>
    </submittedName>
</protein>
<accession>A0A6J4UI71</accession>